<dbReference type="InterPro" id="IPR001173">
    <property type="entry name" value="Glyco_trans_2-like"/>
</dbReference>
<dbReference type="PANTHER" id="PTHR43398:SF1">
    <property type="entry name" value="DOLICHOL-PHOSPHATE MANNOSYLTRANSFERASE SUBUNIT 1"/>
    <property type="match status" value="1"/>
</dbReference>
<dbReference type="Pfam" id="PF04138">
    <property type="entry name" value="GtrA_DPMS_TM"/>
    <property type="match status" value="1"/>
</dbReference>
<dbReference type="Pfam" id="PF00535">
    <property type="entry name" value="Glycos_transf_2"/>
    <property type="match status" value="1"/>
</dbReference>
<evidence type="ECO:0000313" key="12">
    <source>
        <dbReference type="EMBL" id="MFC1431766.1"/>
    </source>
</evidence>
<dbReference type="InterPro" id="IPR007267">
    <property type="entry name" value="GtrA_DPMS_TM"/>
</dbReference>
<evidence type="ECO:0000256" key="9">
    <source>
        <dbReference type="SAM" id="Phobius"/>
    </source>
</evidence>
<protein>
    <submittedName>
        <fullName evidence="12">Glycosyltransferase</fullName>
        <ecNumber evidence="12">2.4.-.-</ecNumber>
    </submittedName>
</protein>
<evidence type="ECO:0000256" key="2">
    <source>
        <dbReference type="ARBA" id="ARBA00006739"/>
    </source>
</evidence>
<dbReference type="PANTHER" id="PTHR43398">
    <property type="entry name" value="DOLICHOL-PHOSPHATE MANNOSYLTRANSFERASE SUBUNIT 1"/>
    <property type="match status" value="1"/>
</dbReference>
<evidence type="ECO:0000313" key="13">
    <source>
        <dbReference type="Proteomes" id="UP001592530"/>
    </source>
</evidence>
<evidence type="ECO:0000259" key="10">
    <source>
        <dbReference type="Pfam" id="PF00535"/>
    </source>
</evidence>
<organism evidence="12 13">
    <name type="scientific">Streptacidiphilus alkalitolerans</name>
    <dbReference type="NCBI Taxonomy" id="3342712"/>
    <lineage>
        <taxon>Bacteria</taxon>
        <taxon>Bacillati</taxon>
        <taxon>Actinomycetota</taxon>
        <taxon>Actinomycetes</taxon>
        <taxon>Kitasatosporales</taxon>
        <taxon>Streptomycetaceae</taxon>
        <taxon>Streptacidiphilus</taxon>
    </lineage>
</organism>
<comment type="caution">
    <text evidence="12">The sequence shown here is derived from an EMBL/GenBank/DDBJ whole genome shotgun (WGS) entry which is preliminary data.</text>
</comment>
<keyword evidence="5 9" id="KW-0812">Transmembrane</keyword>
<reference evidence="12 13" key="1">
    <citation type="submission" date="2024-09" db="EMBL/GenBank/DDBJ databases">
        <authorList>
            <person name="Lee S.D."/>
        </authorList>
    </citation>
    <scope>NUCLEOTIDE SEQUENCE [LARGE SCALE GENOMIC DNA]</scope>
    <source>
        <strain evidence="12 13">N1-3</strain>
    </source>
</reference>
<evidence type="ECO:0000259" key="11">
    <source>
        <dbReference type="Pfam" id="PF04138"/>
    </source>
</evidence>
<evidence type="ECO:0000256" key="7">
    <source>
        <dbReference type="ARBA" id="ARBA00023136"/>
    </source>
</evidence>
<comment type="subcellular location">
    <subcellularLocation>
        <location evidence="1">Membrane</location>
        <topology evidence="1">Multi-pass membrane protein</topology>
    </subcellularLocation>
</comment>
<dbReference type="Proteomes" id="UP001592530">
    <property type="component" value="Unassembled WGS sequence"/>
</dbReference>
<dbReference type="SUPFAM" id="SSF53448">
    <property type="entry name" value="Nucleotide-diphospho-sugar transferases"/>
    <property type="match status" value="1"/>
</dbReference>
<proteinExistence type="inferred from homology"/>
<evidence type="ECO:0000256" key="1">
    <source>
        <dbReference type="ARBA" id="ARBA00004141"/>
    </source>
</evidence>
<dbReference type="Gene3D" id="3.90.550.10">
    <property type="entry name" value="Spore Coat Polysaccharide Biosynthesis Protein SpsA, Chain A"/>
    <property type="match status" value="1"/>
</dbReference>
<keyword evidence="7 9" id="KW-0472">Membrane</keyword>
<evidence type="ECO:0000256" key="6">
    <source>
        <dbReference type="ARBA" id="ARBA00022989"/>
    </source>
</evidence>
<dbReference type="InterPro" id="IPR039528">
    <property type="entry name" value="DPM1-like"/>
</dbReference>
<evidence type="ECO:0000256" key="3">
    <source>
        <dbReference type="ARBA" id="ARBA00022676"/>
    </source>
</evidence>
<keyword evidence="3 12" id="KW-0328">Glycosyltransferase</keyword>
<evidence type="ECO:0000256" key="5">
    <source>
        <dbReference type="ARBA" id="ARBA00022692"/>
    </source>
</evidence>
<comment type="similarity">
    <text evidence="2">Belongs to the glycosyltransferase 2 family.</text>
</comment>
<feature type="domain" description="Glycosyltransferase 2-like" evidence="10">
    <location>
        <begin position="25"/>
        <end position="193"/>
    </location>
</feature>
<sequence>MRSPRTSEGASPMLEPASAPPPDFTVLIPTYNEQENVAELLRRLVAALSPRHDGGPVPRLLFVDDSTDLTPVLLREAAADCPLPITVLHRETPEGGLGGAVVAGLREATGAWAVVMDADLQHPPALVPELVAAGRSGQADLVVASRYAQGGSRQGLSGAYRLVVSGASTLLAKLLFPRELHRISDPMSGFFAVRLAAVEPMALRPLGYKILMELAVRSRPRRVAEVPYRFGERFAGESKSTVREGLRFLRHLAVLRLSTPGGRAIAFALVGLSGVLPNLGLLRLLTSGAGMHYLPAEVLANQGALLWNFALLELTVFRDRRTRHWASRAGRFWLLGNADLLLRVPLLALLVGGLGMGVLWATALSLVVSFAVRFLIAERSIYLPQRVPTPTSATT</sequence>
<evidence type="ECO:0000256" key="4">
    <source>
        <dbReference type="ARBA" id="ARBA00022679"/>
    </source>
</evidence>
<evidence type="ECO:0000256" key="8">
    <source>
        <dbReference type="SAM" id="MobiDB-lite"/>
    </source>
</evidence>
<keyword evidence="6 9" id="KW-1133">Transmembrane helix</keyword>
<feature type="domain" description="GtrA/DPMS transmembrane" evidence="11">
    <location>
        <begin position="267"/>
        <end position="379"/>
    </location>
</feature>
<dbReference type="GO" id="GO:0016757">
    <property type="term" value="F:glycosyltransferase activity"/>
    <property type="evidence" value="ECO:0007669"/>
    <property type="project" value="UniProtKB-KW"/>
</dbReference>
<dbReference type="RefSeq" id="WP_380553022.1">
    <property type="nucleotide sequence ID" value="NZ_JBHEZY010000004.1"/>
</dbReference>
<feature type="transmembrane region" description="Helical" evidence="9">
    <location>
        <begin position="357"/>
        <end position="376"/>
    </location>
</feature>
<keyword evidence="4 12" id="KW-0808">Transferase</keyword>
<gene>
    <name evidence="12" type="ORF">ACEZDB_14035</name>
</gene>
<name>A0ABV6X0D8_9ACTN</name>
<feature type="region of interest" description="Disordered" evidence="8">
    <location>
        <begin position="1"/>
        <end position="22"/>
    </location>
</feature>
<dbReference type="EMBL" id="JBHEZY010000004">
    <property type="protein sequence ID" value="MFC1431766.1"/>
    <property type="molecule type" value="Genomic_DNA"/>
</dbReference>
<dbReference type="CDD" id="cd06442">
    <property type="entry name" value="DPM1_like"/>
    <property type="match status" value="1"/>
</dbReference>
<dbReference type="InterPro" id="IPR029044">
    <property type="entry name" value="Nucleotide-diphossugar_trans"/>
</dbReference>
<dbReference type="EC" id="2.4.-.-" evidence="12"/>
<accession>A0ABV6X0D8</accession>